<keyword evidence="1" id="KW-1133">Transmembrane helix</keyword>
<keyword evidence="3" id="KW-1185">Reference proteome</keyword>
<proteinExistence type="predicted"/>
<name>A0A1L3KJ05_9NIDO</name>
<accession>A0A1L3KJ05</accession>
<reference evidence="2 3" key="1">
    <citation type="journal article" date="2016" name="Nature">
        <title>Redefining the invertebrate RNA virosphere.</title>
        <authorList>
            <person name="Shi M."/>
            <person name="Lin X.D."/>
            <person name="Tian J.H."/>
            <person name="Chen L.J."/>
            <person name="Chen X."/>
            <person name="Li C.X."/>
            <person name="Qin X.C."/>
            <person name="Li J."/>
            <person name="Cao J.P."/>
            <person name="Eden J.S."/>
            <person name="Buchmann J."/>
            <person name="Wang W."/>
            <person name="Xu J."/>
            <person name="Holmes E.C."/>
            <person name="Zhang Y.Z."/>
        </authorList>
    </citation>
    <scope>NUCLEOTIDE SEQUENCE [LARGE SCALE GENOMIC DNA]</scope>
    <source>
        <strain evidence="2 3">BHJJX25971</strain>
    </source>
</reference>
<keyword evidence="1" id="KW-0812">Transmembrane</keyword>
<organism evidence="2 3">
    <name type="scientific">Beihai hermit crab virus 4</name>
    <dbReference type="NCBI Taxonomy" id="1922391"/>
    <lineage>
        <taxon>Viruses</taxon>
        <taxon>Riboviria</taxon>
        <taxon>Orthornavirae</taxon>
        <taxon>Pisuviricota</taxon>
        <taxon>Pisoniviricetes</taxon>
        <taxon>Nidovirales</taxon>
        <taxon>Ronidovirineae</taxon>
        <taxon>Euroniviridae</taxon>
        <taxon>Ceronivirinae</taxon>
        <taxon>Paguronivirus</taxon>
        <taxon>Behecravirus</taxon>
        <taxon>Paguronivirus eremitae</taxon>
        <taxon>Paguronivirus 1</taxon>
    </lineage>
</organism>
<sequence length="163" mass="18805">MYKPILVSIVFITVIYFASQSTVDEDFLTCERFNCTYNKYGVCAVNPIIDLYFLCYPGYCIQNKYIPIENYKCILPNHIYYPCHLPNIGFSRCSTPYYTSFGTGNILFILGLIHLTAVGFVYWGLPFILYKIYSNVSGIVQIPIDILLPMLFWGGVLILYKYT</sequence>
<dbReference type="OrthoDB" id="38206at10239"/>
<dbReference type="Proteomes" id="UP000203544">
    <property type="component" value="Segment"/>
</dbReference>
<dbReference type="GeneID" id="30745584"/>
<keyword evidence="1" id="KW-0472">Membrane</keyword>
<dbReference type="RefSeq" id="YP_009333325.1">
    <property type="nucleotide sequence ID" value="NC_032490.1"/>
</dbReference>
<evidence type="ECO:0000313" key="2">
    <source>
        <dbReference type="EMBL" id="APG77309.1"/>
    </source>
</evidence>
<evidence type="ECO:0000256" key="1">
    <source>
        <dbReference type="SAM" id="Phobius"/>
    </source>
</evidence>
<evidence type="ECO:0000313" key="3">
    <source>
        <dbReference type="Proteomes" id="UP000203544"/>
    </source>
</evidence>
<feature type="transmembrane region" description="Helical" evidence="1">
    <location>
        <begin position="106"/>
        <end position="130"/>
    </location>
</feature>
<protein>
    <submittedName>
        <fullName evidence="2">Uncharacterized protein</fullName>
    </submittedName>
</protein>
<feature type="transmembrane region" description="Helical" evidence="1">
    <location>
        <begin position="142"/>
        <end position="160"/>
    </location>
</feature>
<dbReference type="EMBL" id="KX883627">
    <property type="protein sequence ID" value="APG77309.1"/>
    <property type="molecule type" value="Genomic_RNA"/>
</dbReference>
<dbReference type="KEGG" id="vg:30745584"/>